<dbReference type="RefSeq" id="WP_272163336.1">
    <property type="nucleotide sequence ID" value="NZ_CP116507.1"/>
</dbReference>
<feature type="active site" description="Proton donor/acceptor" evidence="4">
    <location>
        <position position="120"/>
    </location>
</feature>
<proteinExistence type="predicted"/>
<evidence type="ECO:0000256" key="3">
    <source>
        <dbReference type="ARBA" id="ARBA00022807"/>
    </source>
</evidence>
<evidence type="ECO:0000256" key="2">
    <source>
        <dbReference type="ARBA" id="ARBA00022801"/>
    </source>
</evidence>
<sequence length="255" mass="29015">MSKKIKKVVWGLWMFGVILILFPILKMGILVEKTASTNWTYDTTIIPYLDETEEALAPPELTDIIKMEGAVPYAGVLNIPGIQITLPISFAFTDKNLLVSAVSLFPERDVKTSNTVLMGHHLSEKDVLFGKLNRVKVGDSLLLTLNNQTYHYVVETVQIIKETDITWLEPTEESALTLVTCDQPTYTDQRLVVRGTLKKEENAMEEWQRTVPKIMRQSTIIKKKIVKYRLIFIAGLVFISIVSWQLFKNESVKTP</sequence>
<dbReference type="Proteomes" id="UP001179600">
    <property type="component" value="Chromosome"/>
</dbReference>
<accession>A0AAE9XG33</accession>
<dbReference type="GO" id="GO:0008234">
    <property type="term" value="F:cysteine-type peptidase activity"/>
    <property type="evidence" value="ECO:0007669"/>
    <property type="project" value="UniProtKB-KW"/>
</dbReference>
<dbReference type="Pfam" id="PF04203">
    <property type="entry name" value="Sortase"/>
    <property type="match status" value="1"/>
</dbReference>
<evidence type="ECO:0000313" key="7">
    <source>
        <dbReference type="Proteomes" id="UP001179600"/>
    </source>
</evidence>
<keyword evidence="5" id="KW-1133">Transmembrane helix</keyword>
<dbReference type="InterPro" id="IPR023365">
    <property type="entry name" value="Sortase_dom-sf"/>
</dbReference>
<reference evidence="6" key="1">
    <citation type="submission" date="2023-01" db="EMBL/GenBank/DDBJ databases">
        <title>Oxazolidinone resistance genes in florfenicol resistant enterococci from beef cattle and veal calves at slaughter.</title>
        <authorList>
            <person name="Biggel M."/>
        </authorList>
    </citation>
    <scope>NUCLEOTIDE SEQUENCE</scope>
    <source>
        <strain evidence="6">K204-1</strain>
    </source>
</reference>
<dbReference type="GO" id="GO:0006508">
    <property type="term" value="P:proteolysis"/>
    <property type="evidence" value="ECO:0007669"/>
    <property type="project" value="UniProtKB-KW"/>
</dbReference>
<gene>
    <name evidence="6" type="ORF">PML95_00035</name>
</gene>
<keyword evidence="3" id="KW-0788">Thiol protease</keyword>
<feature type="transmembrane region" description="Helical" evidence="5">
    <location>
        <begin position="12"/>
        <end position="31"/>
    </location>
</feature>
<keyword evidence="1" id="KW-0645">Protease</keyword>
<dbReference type="NCBIfam" id="TIGR01076">
    <property type="entry name" value="sortase_fam"/>
    <property type="match status" value="1"/>
</dbReference>
<name>A0AAE9XG33_9ENTE</name>
<protein>
    <submittedName>
        <fullName evidence="6">Class A sortase</fullName>
    </submittedName>
</protein>
<dbReference type="SUPFAM" id="SSF63817">
    <property type="entry name" value="Sortase"/>
    <property type="match status" value="1"/>
</dbReference>
<organism evidence="6 7">
    <name type="scientific">Vagococcus lutrae</name>
    <dbReference type="NCBI Taxonomy" id="81947"/>
    <lineage>
        <taxon>Bacteria</taxon>
        <taxon>Bacillati</taxon>
        <taxon>Bacillota</taxon>
        <taxon>Bacilli</taxon>
        <taxon>Lactobacillales</taxon>
        <taxon>Enterococcaceae</taxon>
        <taxon>Vagococcus</taxon>
    </lineage>
</organism>
<evidence type="ECO:0000313" key="6">
    <source>
        <dbReference type="EMBL" id="WCG22692.1"/>
    </source>
</evidence>
<dbReference type="CDD" id="cd06165">
    <property type="entry name" value="Sortase_A"/>
    <property type="match status" value="1"/>
</dbReference>
<keyword evidence="5" id="KW-0472">Membrane</keyword>
<feature type="active site" description="Acyl-thioester intermediate" evidence="4">
    <location>
        <position position="181"/>
    </location>
</feature>
<dbReference type="Gene3D" id="2.40.260.10">
    <property type="entry name" value="Sortase"/>
    <property type="match status" value="1"/>
</dbReference>
<keyword evidence="5" id="KW-0812">Transmembrane</keyword>
<dbReference type="EMBL" id="CP116507">
    <property type="protein sequence ID" value="WCG22692.1"/>
    <property type="molecule type" value="Genomic_DNA"/>
</dbReference>
<evidence type="ECO:0000256" key="5">
    <source>
        <dbReference type="SAM" id="Phobius"/>
    </source>
</evidence>
<dbReference type="InterPro" id="IPR042007">
    <property type="entry name" value="Sortase_A"/>
</dbReference>
<dbReference type="AlphaFoldDB" id="A0AAE9XG33"/>
<dbReference type="InterPro" id="IPR005754">
    <property type="entry name" value="Sortase"/>
</dbReference>
<keyword evidence="2" id="KW-0378">Hydrolase</keyword>
<evidence type="ECO:0000256" key="4">
    <source>
        <dbReference type="PIRSR" id="PIRSR605754-1"/>
    </source>
</evidence>
<feature type="transmembrane region" description="Helical" evidence="5">
    <location>
        <begin position="226"/>
        <end position="247"/>
    </location>
</feature>
<evidence type="ECO:0000256" key="1">
    <source>
        <dbReference type="ARBA" id="ARBA00022670"/>
    </source>
</evidence>